<dbReference type="InterPro" id="IPR010424">
    <property type="entry name" value="EutQ"/>
</dbReference>
<evidence type="ECO:0008006" key="3">
    <source>
        <dbReference type="Google" id="ProtNLM"/>
    </source>
</evidence>
<dbReference type="RefSeq" id="WP_345568249.1">
    <property type="nucleotide sequence ID" value="NZ_BAAAZX010000021.1"/>
</dbReference>
<evidence type="ECO:0000313" key="2">
    <source>
        <dbReference type="Proteomes" id="UP001500456"/>
    </source>
</evidence>
<dbReference type="InterPro" id="IPR011051">
    <property type="entry name" value="RmlC_Cupin_sf"/>
</dbReference>
<sequence length="122" mass="13469">MSTQLVRNIPFDGEATTEFTPSRTDDRYKNSHLTELGPAFLTFEEGGHTDRWTLRYEEVLYVVDGELTLSVTEGEKEYTVTGAKGDVLAIGKGATVRYGGTKGTRVFVAFTPLDWQDGISIA</sequence>
<dbReference type="SUPFAM" id="SSF51182">
    <property type="entry name" value="RmlC-like cupins"/>
    <property type="match status" value="1"/>
</dbReference>
<dbReference type="InterPro" id="IPR014710">
    <property type="entry name" value="RmlC-like_jellyroll"/>
</dbReference>
<keyword evidence="2" id="KW-1185">Reference proteome</keyword>
<reference evidence="2" key="1">
    <citation type="journal article" date="2019" name="Int. J. Syst. Evol. Microbiol.">
        <title>The Global Catalogue of Microorganisms (GCM) 10K type strain sequencing project: providing services to taxonomists for standard genome sequencing and annotation.</title>
        <authorList>
            <consortium name="The Broad Institute Genomics Platform"/>
            <consortium name="The Broad Institute Genome Sequencing Center for Infectious Disease"/>
            <person name="Wu L."/>
            <person name="Ma J."/>
        </authorList>
    </citation>
    <scope>NUCLEOTIDE SEQUENCE [LARGE SCALE GENOMIC DNA]</scope>
    <source>
        <strain evidence="2">JCM 16924</strain>
    </source>
</reference>
<comment type="caution">
    <text evidence="1">The sequence shown here is derived from an EMBL/GenBank/DDBJ whole genome shotgun (WGS) entry which is preliminary data.</text>
</comment>
<dbReference type="EMBL" id="BAAAZX010000021">
    <property type="protein sequence ID" value="GAA4013582.1"/>
    <property type="molecule type" value="Genomic_DNA"/>
</dbReference>
<proteinExistence type="predicted"/>
<accession>A0ABP7SM75</accession>
<dbReference type="Gene3D" id="2.60.120.10">
    <property type="entry name" value="Jelly Rolls"/>
    <property type="match status" value="1"/>
</dbReference>
<protein>
    <recommendedName>
        <fullName evidence="3">Cupin domain-containing protein</fullName>
    </recommendedName>
</protein>
<evidence type="ECO:0000313" key="1">
    <source>
        <dbReference type="EMBL" id="GAA4013582.1"/>
    </source>
</evidence>
<dbReference type="Proteomes" id="UP001500456">
    <property type="component" value="Unassembled WGS sequence"/>
</dbReference>
<gene>
    <name evidence="1" type="ORF">GCM10022232_64890</name>
</gene>
<name>A0ABP7SM75_9ACTN</name>
<organism evidence="1 2">
    <name type="scientific">Streptomyces plumbiresistens</name>
    <dbReference type="NCBI Taxonomy" id="511811"/>
    <lineage>
        <taxon>Bacteria</taxon>
        <taxon>Bacillati</taxon>
        <taxon>Actinomycetota</taxon>
        <taxon>Actinomycetes</taxon>
        <taxon>Kitasatosporales</taxon>
        <taxon>Streptomycetaceae</taxon>
        <taxon>Streptomyces</taxon>
    </lineage>
</organism>
<dbReference type="Pfam" id="PF06249">
    <property type="entry name" value="EutQ"/>
    <property type="match status" value="1"/>
</dbReference>